<evidence type="ECO:0000256" key="2">
    <source>
        <dbReference type="SAM" id="MobiDB-lite"/>
    </source>
</evidence>
<feature type="coiled-coil region" evidence="1">
    <location>
        <begin position="207"/>
        <end position="404"/>
    </location>
</feature>
<name>A0A9Q1FUZ5_SYNKA</name>
<keyword evidence="4" id="KW-1185">Reference proteome</keyword>
<comment type="caution">
    <text evidence="3">The sequence shown here is derived from an EMBL/GenBank/DDBJ whole genome shotgun (WGS) entry which is preliminary data.</text>
</comment>
<evidence type="ECO:0000313" key="3">
    <source>
        <dbReference type="EMBL" id="KAJ8368002.1"/>
    </source>
</evidence>
<dbReference type="AlphaFoldDB" id="A0A9Q1FUZ5"/>
<dbReference type="PANTHER" id="PTHR34251:SF1">
    <property type="entry name" value="LEUCINE, GLUTAMATE AND LYSINE RICH 1"/>
    <property type="match status" value="1"/>
</dbReference>
<reference evidence="3" key="1">
    <citation type="journal article" date="2023" name="Science">
        <title>Genome structures resolve the early diversification of teleost fishes.</title>
        <authorList>
            <person name="Parey E."/>
            <person name="Louis A."/>
            <person name="Montfort J."/>
            <person name="Bouchez O."/>
            <person name="Roques C."/>
            <person name="Iampietro C."/>
            <person name="Lluch J."/>
            <person name="Castinel A."/>
            <person name="Donnadieu C."/>
            <person name="Desvignes T."/>
            <person name="Floi Bucao C."/>
            <person name="Jouanno E."/>
            <person name="Wen M."/>
            <person name="Mejri S."/>
            <person name="Dirks R."/>
            <person name="Jansen H."/>
            <person name="Henkel C."/>
            <person name="Chen W.J."/>
            <person name="Zahm M."/>
            <person name="Cabau C."/>
            <person name="Klopp C."/>
            <person name="Thompson A.W."/>
            <person name="Robinson-Rechavi M."/>
            <person name="Braasch I."/>
            <person name="Lecointre G."/>
            <person name="Bobe J."/>
            <person name="Postlethwait J.H."/>
            <person name="Berthelot C."/>
            <person name="Roest Crollius H."/>
            <person name="Guiguen Y."/>
        </authorList>
    </citation>
    <scope>NUCLEOTIDE SEQUENCE</scope>
    <source>
        <strain evidence="3">WJC10195</strain>
    </source>
</reference>
<sequence length="619" mass="71177">MIAVRVKCLDLQLAERQTQLESVSTERDVTERELGKAREHCQLLRWKSEQQVQALRTSVSTLHSCRQELQEVQRSHTHLLTSWKGWSAGLLQTSRDADAVWRSERAELQRAVGGARAEVTHLREELGESDRRLASSDTRVQELQTRAQNQEQLQTQFQEVQTQLLGLKEKEKSLHLSLQDSQSERERLETLLLHKSKETEELHFTQIQFEKEQRARLSEDKEKEERLLSCQQRCQSLQKELLDWERQEEEVTRKHTQVDSENRTLRTSLQQALEKITSLTEQSEKAALAHRQTTEQLAEELEQRAQIEDLLQRERVQADLRLKEKEQELRMEREMELHIEMEKSRELLMEHQREAEQLRKKLPSLVQTATQELRAEVAAAEETLREAREAQDKLEERREKEALRLSGMVSGLEQQLLQARGDGQEGALQLAQLRQELEQRREETSVLQEESPFNTDTGMSNPHKTALGPEALSQNPAHLSQRLSLKRRPPFETNDQSKNTLLQETVRRECEEREGLTAALTQAREELLELRRSPAHAVHLLGTRGRRSSTDGRTKDAEASGEGRLQTSWHGREAGNLRGMEVISSRSATHGTGLGSSLSGPVTSRLTSRFLPSPPARPV</sequence>
<proteinExistence type="predicted"/>
<feature type="region of interest" description="Disordered" evidence="2">
    <location>
        <begin position="587"/>
        <end position="619"/>
    </location>
</feature>
<dbReference type="Proteomes" id="UP001152622">
    <property type="component" value="Chromosome 3"/>
</dbReference>
<feature type="coiled-coil region" evidence="1">
    <location>
        <begin position="105"/>
        <end position="170"/>
    </location>
</feature>
<keyword evidence="1" id="KW-0175">Coiled coil</keyword>
<feature type="compositionally biased region" description="Basic and acidic residues" evidence="2">
    <location>
        <begin position="548"/>
        <end position="558"/>
    </location>
</feature>
<evidence type="ECO:0000313" key="4">
    <source>
        <dbReference type="Proteomes" id="UP001152622"/>
    </source>
</evidence>
<dbReference type="OrthoDB" id="10256467at2759"/>
<dbReference type="InterPro" id="IPR038799">
    <property type="entry name" value="LEKR1"/>
</dbReference>
<protein>
    <submittedName>
        <fullName evidence="3">Uncharacterized protein</fullName>
    </submittedName>
</protein>
<dbReference type="PANTHER" id="PTHR34251">
    <property type="entry name" value="LEUCINE-, GLUTAMATE- AND LYSINE-RICH PROTEIN 1"/>
    <property type="match status" value="1"/>
</dbReference>
<feature type="coiled-coil region" evidence="1">
    <location>
        <begin position="506"/>
        <end position="533"/>
    </location>
</feature>
<evidence type="ECO:0000256" key="1">
    <source>
        <dbReference type="SAM" id="Coils"/>
    </source>
</evidence>
<gene>
    <name evidence="3" type="ORF">SKAU_G00080300</name>
</gene>
<feature type="region of interest" description="Disordered" evidence="2">
    <location>
        <begin position="439"/>
        <end position="500"/>
    </location>
</feature>
<feature type="region of interest" description="Disordered" evidence="2">
    <location>
        <begin position="543"/>
        <end position="575"/>
    </location>
</feature>
<feature type="compositionally biased region" description="Polar residues" evidence="2">
    <location>
        <begin position="445"/>
        <end position="463"/>
    </location>
</feature>
<organism evidence="3 4">
    <name type="scientific">Synaphobranchus kaupii</name>
    <name type="common">Kaup's arrowtooth eel</name>
    <dbReference type="NCBI Taxonomy" id="118154"/>
    <lineage>
        <taxon>Eukaryota</taxon>
        <taxon>Metazoa</taxon>
        <taxon>Chordata</taxon>
        <taxon>Craniata</taxon>
        <taxon>Vertebrata</taxon>
        <taxon>Euteleostomi</taxon>
        <taxon>Actinopterygii</taxon>
        <taxon>Neopterygii</taxon>
        <taxon>Teleostei</taxon>
        <taxon>Anguilliformes</taxon>
        <taxon>Synaphobranchidae</taxon>
        <taxon>Synaphobranchus</taxon>
    </lineage>
</organism>
<feature type="compositionally biased region" description="Polar residues" evidence="2">
    <location>
        <begin position="472"/>
        <end position="483"/>
    </location>
</feature>
<dbReference type="EMBL" id="JAINUF010000003">
    <property type="protein sequence ID" value="KAJ8368002.1"/>
    <property type="molecule type" value="Genomic_DNA"/>
</dbReference>
<accession>A0A9Q1FUZ5</accession>